<gene>
    <name evidence="1" type="ORF">SOCE26_051260</name>
</gene>
<proteinExistence type="predicted"/>
<organism evidence="1 2">
    <name type="scientific">Sorangium cellulosum</name>
    <name type="common">Polyangium cellulosum</name>
    <dbReference type="NCBI Taxonomy" id="56"/>
    <lineage>
        <taxon>Bacteria</taxon>
        <taxon>Pseudomonadati</taxon>
        <taxon>Myxococcota</taxon>
        <taxon>Polyangia</taxon>
        <taxon>Polyangiales</taxon>
        <taxon>Polyangiaceae</taxon>
        <taxon>Sorangium</taxon>
    </lineage>
</organism>
<dbReference type="AlphaFoldDB" id="A0A2L0EWJ7"/>
<sequence length="52" mass="5492">MPDVFTFAPQRPDPAVPYIIRVLTVEATKKGTATAVAGLLVAAITEAIWPPS</sequence>
<protein>
    <submittedName>
        <fullName evidence="1">Uncharacterized protein</fullName>
    </submittedName>
</protein>
<dbReference type="Proteomes" id="UP000238348">
    <property type="component" value="Chromosome"/>
</dbReference>
<reference evidence="1 2" key="1">
    <citation type="submission" date="2015-09" db="EMBL/GenBank/DDBJ databases">
        <title>Sorangium comparison.</title>
        <authorList>
            <person name="Zaburannyi N."/>
            <person name="Bunk B."/>
            <person name="Overmann J."/>
            <person name="Mueller R."/>
        </authorList>
    </citation>
    <scope>NUCLEOTIDE SEQUENCE [LARGE SCALE GENOMIC DNA]</scope>
    <source>
        <strain evidence="1 2">So ce26</strain>
    </source>
</reference>
<evidence type="ECO:0000313" key="1">
    <source>
        <dbReference type="EMBL" id="AUX43674.1"/>
    </source>
</evidence>
<name>A0A2L0EWJ7_SORCE</name>
<accession>A0A2L0EWJ7</accession>
<dbReference type="RefSeq" id="WP_159397288.1">
    <property type="nucleotide sequence ID" value="NZ_CP012673.1"/>
</dbReference>
<evidence type="ECO:0000313" key="2">
    <source>
        <dbReference type="Proteomes" id="UP000238348"/>
    </source>
</evidence>
<dbReference type="EMBL" id="CP012673">
    <property type="protein sequence ID" value="AUX43674.1"/>
    <property type="molecule type" value="Genomic_DNA"/>
</dbReference>